<evidence type="ECO:0000313" key="5">
    <source>
        <dbReference type="Proteomes" id="UP001370490"/>
    </source>
</evidence>
<dbReference type="InterPro" id="IPR025520">
    <property type="entry name" value="DUF4408"/>
</dbReference>
<gene>
    <name evidence="4" type="ORF">RJ641_000242</name>
</gene>
<dbReference type="PANTHER" id="PTHR33098:SF117">
    <property type="entry name" value="COTTON FIBER (DUF761)"/>
    <property type="match status" value="1"/>
</dbReference>
<dbReference type="Pfam" id="PF05553">
    <property type="entry name" value="DUF761"/>
    <property type="match status" value="1"/>
</dbReference>
<evidence type="ECO:0000256" key="2">
    <source>
        <dbReference type="SAM" id="Phobius"/>
    </source>
</evidence>
<reference evidence="4 5" key="1">
    <citation type="submission" date="2023-12" db="EMBL/GenBank/DDBJ databases">
        <title>A high-quality genome assembly for Dillenia turbinata (Dilleniales).</title>
        <authorList>
            <person name="Chanderbali A."/>
        </authorList>
    </citation>
    <scope>NUCLEOTIDE SEQUENCE [LARGE SCALE GENOMIC DNA]</scope>
    <source>
        <strain evidence="4">LSX21</strain>
        <tissue evidence="4">Leaf</tissue>
    </source>
</reference>
<feature type="domain" description="DUF4408" evidence="3">
    <location>
        <begin position="47"/>
        <end position="79"/>
    </location>
</feature>
<keyword evidence="2" id="KW-1133">Transmembrane helix</keyword>
<dbReference type="EMBL" id="JBAMMX010000001">
    <property type="protein sequence ID" value="KAK6946769.1"/>
    <property type="molecule type" value="Genomic_DNA"/>
</dbReference>
<proteinExistence type="predicted"/>
<dbReference type="Proteomes" id="UP001370490">
    <property type="component" value="Unassembled WGS sequence"/>
</dbReference>
<dbReference type="PANTHER" id="PTHR33098">
    <property type="entry name" value="COTTON FIBER (DUF761)"/>
    <property type="match status" value="1"/>
</dbReference>
<name>A0AAN8ZM70_9MAGN</name>
<dbReference type="InterPro" id="IPR008480">
    <property type="entry name" value="DUF761_pln"/>
</dbReference>
<dbReference type="Pfam" id="PF14364">
    <property type="entry name" value="DUF4408"/>
    <property type="match status" value="1"/>
</dbReference>
<keyword evidence="5" id="KW-1185">Reference proteome</keyword>
<evidence type="ECO:0000259" key="3">
    <source>
        <dbReference type="Pfam" id="PF14364"/>
    </source>
</evidence>
<comment type="caution">
    <text evidence="4">The sequence shown here is derived from an EMBL/GenBank/DDBJ whole genome shotgun (WGS) entry which is preliminary data.</text>
</comment>
<evidence type="ECO:0000313" key="4">
    <source>
        <dbReference type="EMBL" id="KAK6946769.1"/>
    </source>
</evidence>
<feature type="region of interest" description="Disordered" evidence="1">
    <location>
        <begin position="148"/>
        <end position="274"/>
    </location>
</feature>
<keyword evidence="2" id="KW-0472">Membrane</keyword>
<feature type="transmembrane region" description="Helical" evidence="2">
    <location>
        <begin position="12"/>
        <end position="31"/>
    </location>
</feature>
<keyword evidence="2" id="KW-0812">Transmembrane</keyword>
<organism evidence="4 5">
    <name type="scientific">Dillenia turbinata</name>
    <dbReference type="NCBI Taxonomy" id="194707"/>
    <lineage>
        <taxon>Eukaryota</taxon>
        <taxon>Viridiplantae</taxon>
        <taxon>Streptophyta</taxon>
        <taxon>Embryophyta</taxon>
        <taxon>Tracheophyta</taxon>
        <taxon>Spermatophyta</taxon>
        <taxon>Magnoliopsida</taxon>
        <taxon>eudicotyledons</taxon>
        <taxon>Gunneridae</taxon>
        <taxon>Pentapetalae</taxon>
        <taxon>Dilleniales</taxon>
        <taxon>Dilleniaceae</taxon>
        <taxon>Dillenia</taxon>
    </lineage>
</organism>
<protein>
    <recommendedName>
        <fullName evidence="3">DUF4408 domain-containing protein</fullName>
    </recommendedName>
</protein>
<dbReference type="AlphaFoldDB" id="A0AAN8ZM70"/>
<evidence type="ECO:0000256" key="1">
    <source>
        <dbReference type="SAM" id="MobiDB-lite"/>
    </source>
</evidence>
<feature type="compositionally biased region" description="Low complexity" evidence="1">
    <location>
        <begin position="246"/>
        <end position="261"/>
    </location>
</feature>
<accession>A0AAN8ZM70</accession>
<sequence length="309" mass="34844">MITFMKSSSNQMLHIKLILLSTLVVSVAVILKFSLPSLSEFFIHQVPQIWAFFLSWLRPPYLYLLINFIIISIVASSKYQPNNSVEEHKTETGNDSVLRTGPEIEYRYDENGVKASEVKSEVVNDEHGQIDGGEEFVISRSAWTPLRRNDSKEGSLLSENEKPPASARFGHRKAVKASPEGKTLGVTKPKRHDTLESTWRTITEGRPIPLARHLKKSETWESHGRVINPGESSSAAHQNLMKKSDTFSVSSGSTNSSSGSTKLRREPSLSQDELNRRVEAFIKKFNEEMRLQRQESLNQYKEMIGRGAG</sequence>
<feature type="compositionally biased region" description="Basic and acidic residues" evidence="1">
    <location>
        <begin position="263"/>
        <end position="274"/>
    </location>
</feature>